<evidence type="ECO:0000313" key="3">
    <source>
        <dbReference type="Proteomes" id="UP000241647"/>
    </source>
</evidence>
<sequence length="452" mass="48723">MNDAIISAEGAAESIQDLPLDDDRRAMYEAVCDRLDPDRFRDLLVSLVDIHSPTGRERAASEFMADHLRHAVGIDAAYRPVSEHTGNVLGEMRGTGGGSRLLLYAPIDTHIDPEADVPWVGPRLRPDMVPRARVDGDLVIGLGASNPKCMVAGLTEVVHAVADAGVPLIGDLAIGFAGGGMPVTMSDRDNVGMSSGVFHLLTHGAMPDHAIVLKPWWAVYPEEPGMCWFKVSVRGTFGYAGISRGTPGFRSSIVPAARVVEHIEAWLPEYTARNTSGSTIPEGWISALRSGNPDKPAFPSATTEIYLDVRVNPRTTPGEVRNQFARLISHIRATEPDIDLDWEMYGSLPGGMTDPGNWIIRSCRRGWEEVEGRPYESTPLLGGQTDGTLIRRMGVPCARIGYPWPPATAPAELNEGLGGMGVASVSDVMTAVRAVAYAVVDTLTRTREDVGL</sequence>
<proteinExistence type="predicted"/>
<dbReference type="SUPFAM" id="SSF53187">
    <property type="entry name" value="Zn-dependent exopeptidases"/>
    <property type="match status" value="1"/>
</dbReference>
<name>A0A2T2YTH1_9NOCA</name>
<dbReference type="PANTHER" id="PTHR43808">
    <property type="entry name" value="ACETYLORNITHINE DEACETYLASE"/>
    <property type="match status" value="1"/>
</dbReference>
<organism evidence="2 3">
    <name type="scientific">Nocardia nova</name>
    <dbReference type="NCBI Taxonomy" id="37330"/>
    <lineage>
        <taxon>Bacteria</taxon>
        <taxon>Bacillati</taxon>
        <taxon>Actinomycetota</taxon>
        <taxon>Actinomycetes</taxon>
        <taxon>Mycobacteriales</taxon>
        <taxon>Nocardiaceae</taxon>
        <taxon>Nocardia</taxon>
    </lineage>
</organism>
<protein>
    <submittedName>
        <fullName evidence="2">Acetylornithine deacetylase</fullName>
    </submittedName>
</protein>
<gene>
    <name evidence="2" type="ORF">C8259_28965</name>
</gene>
<evidence type="ECO:0000256" key="1">
    <source>
        <dbReference type="ARBA" id="ARBA00022833"/>
    </source>
</evidence>
<accession>A0A2T2YTH1</accession>
<comment type="caution">
    <text evidence="2">The sequence shown here is derived from an EMBL/GenBank/DDBJ whole genome shotgun (WGS) entry which is preliminary data.</text>
</comment>
<dbReference type="Gene3D" id="3.30.70.360">
    <property type="match status" value="1"/>
</dbReference>
<dbReference type="EMBL" id="PYHS01000020">
    <property type="protein sequence ID" value="PSR58822.1"/>
    <property type="molecule type" value="Genomic_DNA"/>
</dbReference>
<dbReference type="PANTHER" id="PTHR43808:SF8">
    <property type="entry name" value="PEPTIDASE M20 DIMERISATION DOMAIN-CONTAINING PROTEIN"/>
    <property type="match status" value="1"/>
</dbReference>
<dbReference type="Gene3D" id="3.40.630.10">
    <property type="entry name" value="Zn peptidases"/>
    <property type="match status" value="1"/>
</dbReference>
<dbReference type="Proteomes" id="UP000241647">
    <property type="component" value="Unassembled WGS sequence"/>
</dbReference>
<evidence type="ECO:0000313" key="2">
    <source>
        <dbReference type="EMBL" id="PSR58822.1"/>
    </source>
</evidence>
<dbReference type="AlphaFoldDB" id="A0A2T2YTH1"/>
<keyword evidence="1" id="KW-0862">Zinc</keyword>
<dbReference type="RefSeq" id="WP_084494129.1">
    <property type="nucleotide sequence ID" value="NZ_PYHS01000020.1"/>
</dbReference>
<reference evidence="2 3" key="1">
    <citation type="submission" date="2018-02" db="EMBL/GenBank/DDBJ databases">
        <title>8 Nocardia nova and 1 Nocardia cyriacigeorgica strain used for evolution to TMP-SMX.</title>
        <authorList>
            <person name="Mehta H."/>
            <person name="Weng J."/>
            <person name="Shamoo Y."/>
        </authorList>
    </citation>
    <scope>NUCLEOTIDE SEQUENCE [LARGE SCALE GENOMIC DNA]</scope>
    <source>
        <strain evidence="2 3">ATCC 33727</strain>
    </source>
</reference>
<dbReference type="InterPro" id="IPR050072">
    <property type="entry name" value="Peptidase_M20A"/>
</dbReference>